<feature type="signal peptide" evidence="1">
    <location>
        <begin position="1"/>
        <end position="26"/>
    </location>
</feature>
<keyword evidence="1" id="KW-0732">Signal</keyword>
<dbReference type="EMBL" id="GL349470">
    <property type="protein sequence ID" value="KNC51769.1"/>
    <property type="molecule type" value="Genomic_DNA"/>
</dbReference>
<dbReference type="RefSeq" id="XP_013755642.1">
    <property type="nucleotide sequence ID" value="XM_013900188.1"/>
</dbReference>
<dbReference type="AlphaFoldDB" id="A0A0L0DHD1"/>
<evidence type="ECO:0000313" key="3">
    <source>
        <dbReference type="Proteomes" id="UP000054408"/>
    </source>
</evidence>
<reference evidence="2 3" key="1">
    <citation type="submission" date="2010-05" db="EMBL/GenBank/DDBJ databases">
        <title>The Genome Sequence of Thecamonas trahens ATCC 50062.</title>
        <authorList>
            <consortium name="The Broad Institute Genome Sequencing Platform"/>
            <person name="Russ C."/>
            <person name="Cuomo C."/>
            <person name="Shea T."/>
            <person name="Young S.K."/>
            <person name="Zeng Q."/>
            <person name="Koehrsen M."/>
            <person name="Haas B."/>
            <person name="Borodovsky M."/>
            <person name="Guigo R."/>
            <person name="Alvarado L."/>
            <person name="Berlin A."/>
            <person name="Bochicchio J."/>
            <person name="Borenstein D."/>
            <person name="Chapman S."/>
            <person name="Chen Z."/>
            <person name="Freedman E."/>
            <person name="Gellesch M."/>
            <person name="Goldberg J."/>
            <person name="Griggs A."/>
            <person name="Gujja S."/>
            <person name="Heilman E."/>
            <person name="Heiman D."/>
            <person name="Hepburn T."/>
            <person name="Howarth C."/>
            <person name="Jen D."/>
            <person name="Larson L."/>
            <person name="Mehta T."/>
            <person name="Park D."/>
            <person name="Pearson M."/>
            <person name="Roberts A."/>
            <person name="Saif S."/>
            <person name="Shenoy N."/>
            <person name="Sisk P."/>
            <person name="Stolte C."/>
            <person name="Sykes S."/>
            <person name="Thomson T."/>
            <person name="Walk T."/>
            <person name="White J."/>
            <person name="Yandava C."/>
            <person name="Burger G."/>
            <person name="Gray M.W."/>
            <person name="Holland P.W.H."/>
            <person name="King N."/>
            <person name="Lang F.B.F."/>
            <person name="Roger A.J."/>
            <person name="Ruiz-Trillo I."/>
            <person name="Lander E."/>
            <person name="Nusbaum C."/>
        </authorList>
    </citation>
    <scope>NUCLEOTIDE SEQUENCE [LARGE SCALE GENOMIC DNA]</scope>
    <source>
        <strain evidence="2 3">ATCC 50062</strain>
    </source>
</reference>
<accession>A0A0L0DHD1</accession>
<organism evidence="2 3">
    <name type="scientific">Thecamonas trahens ATCC 50062</name>
    <dbReference type="NCBI Taxonomy" id="461836"/>
    <lineage>
        <taxon>Eukaryota</taxon>
        <taxon>Apusozoa</taxon>
        <taxon>Apusomonadida</taxon>
        <taxon>Apusomonadidae</taxon>
        <taxon>Thecamonas</taxon>
    </lineage>
</organism>
<keyword evidence="3" id="KW-1185">Reference proteome</keyword>
<sequence length="234" mass="26095">MSSTSMYTRALVVVAVALSLCFATVALPVFDSQYTEDCMTRSFSQETIKPGFEIPHDGVHLHSFRSASEGIFHTEVSDVLRDDRVLILGVPFAMETSYLADLKYWAKELKQVRRQLGLDHVFVVIAGNPYEANAMHESESLNGEPIDSIMSFWSDSDMQIAKRLGMVYDARPDGLGITSLRYAVLVDHFDVKYVASEPHHSIDAVAFRNLFDAIQDLITSGAIPPQLPRGHDEL</sequence>
<dbReference type="GeneID" id="25566678"/>
<evidence type="ECO:0000256" key="1">
    <source>
        <dbReference type="SAM" id="SignalP"/>
    </source>
</evidence>
<gene>
    <name evidence="2" type="ORF">AMSG_07844</name>
</gene>
<feature type="chain" id="PRO_5005537581" description="Thioredoxin domain-containing protein" evidence="1">
    <location>
        <begin position="27"/>
        <end position="234"/>
    </location>
</feature>
<name>A0A0L0DHD1_THETB</name>
<dbReference type="Gene3D" id="3.40.30.10">
    <property type="entry name" value="Glutaredoxin"/>
    <property type="match status" value="1"/>
</dbReference>
<dbReference type="InterPro" id="IPR036249">
    <property type="entry name" value="Thioredoxin-like_sf"/>
</dbReference>
<dbReference type="SUPFAM" id="SSF52833">
    <property type="entry name" value="Thioredoxin-like"/>
    <property type="match status" value="1"/>
</dbReference>
<protein>
    <recommendedName>
        <fullName evidence="4">Thioredoxin domain-containing protein</fullName>
    </recommendedName>
</protein>
<proteinExistence type="predicted"/>
<evidence type="ECO:0000313" key="2">
    <source>
        <dbReference type="EMBL" id="KNC51769.1"/>
    </source>
</evidence>
<dbReference type="Proteomes" id="UP000054408">
    <property type="component" value="Unassembled WGS sequence"/>
</dbReference>
<evidence type="ECO:0008006" key="4">
    <source>
        <dbReference type="Google" id="ProtNLM"/>
    </source>
</evidence>